<dbReference type="Gene3D" id="3.30.420.10">
    <property type="entry name" value="Ribonuclease H-like superfamily/Ribonuclease H"/>
    <property type="match status" value="1"/>
</dbReference>
<evidence type="ECO:0000313" key="2">
    <source>
        <dbReference type="Proteomes" id="UP001148838"/>
    </source>
</evidence>
<accession>A0ABQ8TBS1</accession>
<dbReference type="Proteomes" id="UP001148838">
    <property type="component" value="Unassembled WGS sequence"/>
</dbReference>
<dbReference type="SUPFAM" id="SSF53098">
    <property type="entry name" value="Ribonuclease H-like"/>
    <property type="match status" value="1"/>
</dbReference>
<gene>
    <name evidence="1" type="ORF">ANN_05784</name>
</gene>
<name>A0ABQ8TBS1_PERAM</name>
<dbReference type="PANTHER" id="PTHR47326:SF1">
    <property type="entry name" value="HTH PSQ-TYPE DOMAIN-CONTAINING PROTEIN"/>
    <property type="match status" value="1"/>
</dbReference>
<dbReference type="PANTHER" id="PTHR47326">
    <property type="entry name" value="TRANSPOSABLE ELEMENT TC3 TRANSPOSASE-LIKE PROTEIN"/>
    <property type="match status" value="1"/>
</dbReference>
<evidence type="ECO:0008006" key="3">
    <source>
        <dbReference type="Google" id="ProtNLM"/>
    </source>
</evidence>
<organism evidence="1 2">
    <name type="scientific">Periplaneta americana</name>
    <name type="common">American cockroach</name>
    <name type="synonym">Blatta americana</name>
    <dbReference type="NCBI Taxonomy" id="6978"/>
    <lineage>
        <taxon>Eukaryota</taxon>
        <taxon>Metazoa</taxon>
        <taxon>Ecdysozoa</taxon>
        <taxon>Arthropoda</taxon>
        <taxon>Hexapoda</taxon>
        <taxon>Insecta</taxon>
        <taxon>Pterygota</taxon>
        <taxon>Neoptera</taxon>
        <taxon>Polyneoptera</taxon>
        <taxon>Dictyoptera</taxon>
        <taxon>Blattodea</taxon>
        <taxon>Blattoidea</taxon>
        <taxon>Blattidae</taxon>
        <taxon>Blattinae</taxon>
        <taxon>Periplaneta</taxon>
    </lineage>
</organism>
<protein>
    <recommendedName>
        <fullName evidence="3">RNase H type-1 domain-containing protein</fullName>
    </recommendedName>
</protein>
<keyword evidence="2" id="KW-1185">Reference proteome</keyword>
<proteinExistence type="predicted"/>
<dbReference type="EMBL" id="JAJSOF020000011">
    <property type="protein sequence ID" value="KAJ4443995.1"/>
    <property type="molecule type" value="Genomic_DNA"/>
</dbReference>
<reference evidence="1 2" key="1">
    <citation type="journal article" date="2022" name="Allergy">
        <title>Genome assembly and annotation of Periplaneta americana reveal a comprehensive cockroach allergen profile.</title>
        <authorList>
            <person name="Wang L."/>
            <person name="Xiong Q."/>
            <person name="Saelim N."/>
            <person name="Wang L."/>
            <person name="Nong W."/>
            <person name="Wan A.T."/>
            <person name="Shi M."/>
            <person name="Liu X."/>
            <person name="Cao Q."/>
            <person name="Hui J.H.L."/>
            <person name="Sookrung N."/>
            <person name="Leung T.F."/>
            <person name="Tungtrongchitr A."/>
            <person name="Tsui S.K.W."/>
        </authorList>
    </citation>
    <scope>NUCLEOTIDE SEQUENCE [LARGE SCALE GENOMIC DNA]</scope>
    <source>
        <strain evidence="1">PWHHKU_190912</strain>
    </source>
</reference>
<dbReference type="InterPro" id="IPR036397">
    <property type="entry name" value="RNaseH_sf"/>
</dbReference>
<evidence type="ECO:0000313" key="1">
    <source>
        <dbReference type="EMBL" id="KAJ4443995.1"/>
    </source>
</evidence>
<comment type="caution">
    <text evidence="1">The sequence shown here is derived from an EMBL/GenBank/DDBJ whole genome shotgun (WGS) entry which is preliminary data.</text>
</comment>
<sequence>MTSATRHSTERLVSKDLSFHCDFSERIRGSNGSATSLEALRIVIRVTDVRILGHCCKIFVEYNIVKDKMLSQLISLNKGIVFQWIPSHCGILGNENADALAMKGSTATYSPVTKSTFLQRWIGCGSSILPVPLDWPPRSPDFTSCDNALWGFIKGIVAQERYDIIDELKNAVRRVFDQITPTMLSRMSHRTWNVLFLCEENDEGHTDIFGHLGHTIISRSMSTSVSRKKSILSRLRTSHNLRGIAQSQFRTSVRNRKYGNFPNKKQQALEIVRETVVVTGLRIMEEAE</sequence>
<dbReference type="InterPro" id="IPR012337">
    <property type="entry name" value="RNaseH-like_sf"/>
</dbReference>